<dbReference type="InterPro" id="IPR036282">
    <property type="entry name" value="Glutathione-S-Trfase_C_sf"/>
</dbReference>
<proteinExistence type="predicted"/>
<dbReference type="InterPro" id="IPR010987">
    <property type="entry name" value="Glutathione-S-Trfase_C-like"/>
</dbReference>
<dbReference type="InterPro" id="IPR040079">
    <property type="entry name" value="Glutathione_S-Trfase"/>
</dbReference>
<dbReference type="PROSITE" id="PS50404">
    <property type="entry name" value="GST_NTER"/>
    <property type="match status" value="1"/>
</dbReference>
<name>A0A3N1P2Z8_9GAMM</name>
<evidence type="ECO:0000259" key="2">
    <source>
        <dbReference type="PROSITE" id="PS50405"/>
    </source>
</evidence>
<reference evidence="3 4" key="1">
    <citation type="submission" date="2018-11" db="EMBL/GenBank/DDBJ databases">
        <title>Genomic Encyclopedia of Type Strains, Phase IV (KMG-IV): sequencing the most valuable type-strain genomes for metagenomic binning, comparative biology and taxonomic classification.</title>
        <authorList>
            <person name="Goeker M."/>
        </authorList>
    </citation>
    <scope>NUCLEOTIDE SEQUENCE [LARGE SCALE GENOMIC DNA]</scope>
    <source>
        <strain evidence="3 4">DSM 21945</strain>
    </source>
</reference>
<dbReference type="GO" id="GO:0005737">
    <property type="term" value="C:cytoplasm"/>
    <property type="evidence" value="ECO:0007669"/>
    <property type="project" value="TreeGrafter"/>
</dbReference>
<dbReference type="Proteomes" id="UP000268033">
    <property type="component" value="Unassembled WGS sequence"/>
</dbReference>
<organism evidence="3 4">
    <name type="scientific">Gallaecimonas pentaromativorans</name>
    <dbReference type="NCBI Taxonomy" id="584787"/>
    <lineage>
        <taxon>Bacteria</taxon>
        <taxon>Pseudomonadati</taxon>
        <taxon>Pseudomonadota</taxon>
        <taxon>Gammaproteobacteria</taxon>
        <taxon>Enterobacterales</taxon>
        <taxon>Gallaecimonadaceae</taxon>
        <taxon>Gallaecimonas</taxon>
    </lineage>
</organism>
<dbReference type="InterPro" id="IPR054416">
    <property type="entry name" value="GST_UstS-like_C"/>
</dbReference>
<dbReference type="RefSeq" id="WP_123422485.1">
    <property type="nucleotide sequence ID" value="NZ_RJUL01000011.1"/>
</dbReference>
<evidence type="ECO:0000313" key="3">
    <source>
        <dbReference type="EMBL" id="ROQ21988.1"/>
    </source>
</evidence>
<dbReference type="Pfam" id="PF22041">
    <property type="entry name" value="GST_C_7"/>
    <property type="match status" value="1"/>
</dbReference>
<dbReference type="SUPFAM" id="SSF47616">
    <property type="entry name" value="GST C-terminal domain-like"/>
    <property type="match status" value="1"/>
</dbReference>
<dbReference type="GO" id="GO:0016740">
    <property type="term" value="F:transferase activity"/>
    <property type="evidence" value="ECO:0007669"/>
    <property type="project" value="UniProtKB-KW"/>
</dbReference>
<dbReference type="PANTHER" id="PTHR43968:SF6">
    <property type="entry name" value="GLUTATHIONE S-TRANSFERASE OMEGA"/>
    <property type="match status" value="1"/>
</dbReference>
<dbReference type="PROSITE" id="PS50405">
    <property type="entry name" value="GST_CTER"/>
    <property type="match status" value="1"/>
</dbReference>
<dbReference type="SUPFAM" id="SSF52833">
    <property type="entry name" value="Thioredoxin-like"/>
    <property type="match status" value="1"/>
</dbReference>
<dbReference type="Gene3D" id="3.40.30.10">
    <property type="entry name" value="Glutaredoxin"/>
    <property type="match status" value="1"/>
</dbReference>
<feature type="domain" description="GST N-terminal" evidence="1">
    <location>
        <begin position="8"/>
        <end position="84"/>
    </location>
</feature>
<dbReference type="PANTHER" id="PTHR43968">
    <property type="match status" value="1"/>
</dbReference>
<evidence type="ECO:0000259" key="1">
    <source>
        <dbReference type="PROSITE" id="PS50404"/>
    </source>
</evidence>
<evidence type="ECO:0000313" key="4">
    <source>
        <dbReference type="Proteomes" id="UP000268033"/>
    </source>
</evidence>
<dbReference type="SFLD" id="SFLDS00019">
    <property type="entry name" value="Glutathione_Transferase_(cytos"/>
    <property type="match status" value="1"/>
</dbReference>
<dbReference type="Pfam" id="PF13409">
    <property type="entry name" value="GST_N_2"/>
    <property type="match status" value="1"/>
</dbReference>
<keyword evidence="4" id="KW-1185">Reference proteome</keyword>
<comment type="caution">
    <text evidence="3">The sequence shown here is derived from an EMBL/GenBank/DDBJ whole genome shotgun (WGS) entry which is preliminary data.</text>
</comment>
<dbReference type="EMBL" id="RJUL01000011">
    <property type="protein sequence ID" value="ROQ21988.1"/>
    <property type="molecule type" value="Genomic_DNA"/>
</dbReference>
<dbReference type="STRING" id="584787.GCA_001247655_03425"/>
<dbReference type="AlphaFoldDB" id="A0A3N1P2Z8"/>
<accession>A0A3N1P2Z8</accession>
<feature type="domain" description="GST C-terminal" evidence="2">
    <location>
        <begin position="87"/>
        <end position="227"/>
    </location>
</feature>
<protein>
    <submittedName>
        <fullName evidence="3">Glutathione S-transferase</fullName>
    </submittedName>
</protein>
<dbReference type="InterPro" id="IPR036249">
    <property type="entry name" value="Thioredoxin-like_sf"/>
</dbReference>
<keyword evidence="3" id="KW-0808">Transferase</keyword>
<dbReference type="InterPro" id="IPR050983">
    <property type="entry name" value="GST_Omega/HSP26"/>
</dbReference>
<dbReference type="Gene3D" id="1.20.1050.10">
    <property type="match status" value="1"/>
</dbReference>
<sequence>MSIVLYELAGANPQRRFSPYCWRIHLALWLKGVSFDARAWRYNDKPLIAASGQGKVPVLFAGEQVLWESWDIACYLEAHYPEGPSLFPEGQAQAKAFMERCDKVFNVAIRWFLLPAIYPLLTPGDQRYFRATREAQIGMALEACSQKADQAAFYAVLAQFAEELGDKPFFAGNEPGYSDLSLLGSMLWGAATWPVDFLADEPRLNSWRARLAARFPGLGDYCFCYPL</sequence>
<dbReference type="InterPro" id="IPR004045">
    <property type="entry name" value="Glutathione_S-Trfase_N"/>
</dbReference>
<gene>
    <name evidence="3" type="ORF">EDC28_11190</name>
</gene>